<evidence type="ECO:0000313" key="2">
    <source>
        <dbReference type="EMBL" id="GFF28310.1"/>
    </source>
</evidence>
<evidence type="ECO:0000313" key="3">
    <source>
        <dbReference type="Proteomes" id="UP000465221"/>
    </source>
</evidence>
<dbReference type="EMBL" id="BLKC01000011">
    <property type="protein sequence ID" value="GFF28310.1"/>
    <property type="molecule type" value="Genomic_DNA"/>
</dbReference>
<dbReference type="Proteomes" id="UP000465221">
    <property type="component" value="Unassembled WGS sequence"/>
</dbReference>
<evidence type="ECO:0000256" key="1">
    <source>
        <dbReference type="SAM" id="MobiDB-lite"/>
    </source>
</evidence>
<protein>
    <submittedName>
        <fullName evidence="2">Uncharacterized protein</fullName>
    </submittedName>
</protein>
<sequence length="149" mass="16803">MTSLNRGIVIMIQVFYSGAPGPEPLPLVPTLYQTPGPRKDTRATNPLTRLSQSRFSHIVDSIDPQVVHFSSAMSSNPPNEEGDFPTDDEQQQQQNSSNVDREIMGVTSRGTAPRVSRRKRSEYARSWNRSSSRRRVGETGSKYRSRSRH</sequence>
<feature type="compositionally biased region" description="Acidic residues" evidence="1">
    <location>
        <begin position="80"/>
        <end position="90"/>
    </location>
</feature>
<gene>
    <name evidence="2" type="ORF">IFM46972_02314</name>
</gene>
<organism evidence="2 3">
    <name type="scientific">Aspergillus udagawae</name>
    <dbReference type="NCBI Taxonomy" id="91492"/>
    <lineage>
        <taxon>Eukaryota</taxon>
        <taxon>Fungi</taxon>
        <taxon>Dikarya</taxon>
        <taxon>Ascomycota</taxon>
        <taxon>Pezizomycotina</taxon>
        <taxon>Eurotiomycetes</taxon>
        <taxon>Eurotiomycetidae</taxon>
        <taxon>Eurotiales</taxon>
        <taxon>Aspergillaceae</taxon>
        <taxon>Aspergillus</taxon>
        <taxon>Aspergillus subgen. Fumigati</taxon>
    </lineage>
</organism>
<proteinExistence type="predicted"/>
<reference evidence="2 3" key="1">
    <citation type="submission" date="2020-01" db="EMBL/GenBank/DDBJ databases">
        <title>Draft genome sequence of Aspergillus udagawae IFM 46972.</title>
        <authorList>
            <person name="Takahashi H."/>
            <person name="Yaguchi T."/>
        </authorList>
    </citation>
    <scope>NUCLEOTIDE SEQUENCE [LARGE SCALE GENOMIC DNA]</scope>
    <source>
        <strain evidence="2 3">IFM 46972</strain>
    </source>
</reference>
<dbReference type="AlphaFoldDB" id="A0A8H3NAK6"/>
<accession>A0A8H3NAK6</accession>
<feature type="region of interest" description="Disordered" evidence="1">
    <location>
        <begin position="66"/>
        <end position="149"/>
    </location>
</feature>
<name>A0A8H3NAK6_9EURO</name>
<comment type="caution">
    <text evidence="2">The sequence shown here is derived from an EMBL/GenBank/DDBJ whole genome shotgun (WGS) entry which is preliminary data.</text>
</comment>